<dbReference type="Proteomes" id="UP000656804">
    <property type="component" value="Unassembled WGS sequence"/>
</dbReference>
<dbReference type="RefSeq" id="WP_194501459.1">
    <property type="nucleotide sequence ID" value="NZ_JADIVZ010000001.1"/>
</dbReference>
<accession>A0A930UU27</accession>
<evidence type="ECO:0000313" key="2">
    <source>
        <dbReference type="EMBL" id="MBF4160196.1"/>
    </source>
</evidence>
<protein>
    <submittedName>
        <fullName evidence="2">DUF402 domain-containing protein</fullName>
    </submittedName>
</protein>
<dbReference type="InterPro" id="IPR035930">
    <property type="entry name" value="FomD-like_sf"/>
</dbReference>
<sequence length="173" mass="19887">MTPGRIVMTKWGNRAHWEFAAIWLGEDEHGHWLGVPAGTRHSRPGMEFVSDVPTVTLAPRKGWYLPTWHAPDHWWCDTYVDIATPPALAWVGEHDDTWVLRSTDLDLDVVRERTGRLFVDDEDEFEEHRLALGYPDDVVTQARAECAAVHAAMQARRTPFDGSHRRWLDLVPQ</sequence>
<feature type="domain" description="DUF402" evidence="1">
    <location>
        <begin position="42"/>
        <end position="156"/>
    </location>
</feature>
<keyword evidence="3" id="KW-1185">Reference proteome</keyword>
<evidence type="ECO:0000259" key="1">
    <source>
        <dbReference type="Pfam" id="PF04167"/>
    </source>
</evidence>
<dbReference type="Pfam" id="PF04167">
    <property type="entry name" value="DUF402"/>
    <property type="match status" value="1"/>
</dbReference>
<comment type="caution">
    <text evidence="2">The sequence shown here is derived from an EMBL/GenBank/DDBJ whole genome shotgun (WGS) entry which is preliminary data.</text>
</comment>
<evidence type="ECO:0000313" key="3">
    <source>
        <dbReference type="Proteomes" id="UP000656804"/>
    </source>
</evidence>
<dbReference type="EMBL" id="JADIVZ010000001">
    <property type="protein sequence ID" value="MBF4160196.1"/>
    <property type="molecule type" value="Genomic_DNA"/>
</dbReference>
<proteinExistence type="predicted"/>
<organism evidence="2 3">
    <name type="scientific">Nocardioides acrostichi</name>
    <dbReference type="NCBI Taxonomy" id="2784339"/>
    <lineage>
        <taxon>Bacteria</taxon>
        <taxon>Bacillati</taxon>
        <taxon>Actinomycetota</taxon>
        <taxon>Actinomycetes</taxon>
        <taxon>Propionibacteriales</taxon>
        <taxon>Nocardioidaceae</taxon>
        <taxon>Nocardioides</taxon>
    </lineage>
</organism>
<name>A0A930UU27_9ACTN</name>
<dbReference type="Gene3D" id="2.40.380.10">
    <property type="entry name" value="FomD-like"/>
    <property type="match status" value="1"/>
</dbReference>
<dbReference type="AlphaFoldDB" id="A0A930UU27"/>
<reference evidence="2" key="1">
    <citation type="submission" date="2020-11" db="EMBL/GenBank/DDBJ databases">
        <title>Nocardioides sp. CBS4Y-1, whole genome shotgun sequence.</title>
        <authorList>
            <person name="Tuo L."/>
        </authorList>
    </citation>
    <scope>NUCLEOTIDE SEQUENCE</scope>
    <source>
        <strain evidence="2">CBS4Y-1</strain>
    </source>
</reference>
<dbReference type="SUPFAM" id="SSF159234">
    <property type="entry name" value="FomD-like"/>
    <property type="match status" value="1"/>
</dbReference>
<gene>
    <name evidence="2" type="ORF">ISG29_00725</name>
</gene>
<dbReference type="InterPro" id="IPR007295">
    <property type="entry name" value="DUF402"/>
</dbReference>